<evidence type="ECO:0000256" key="4">
    <source>
        <dbReference type="ARBA" id="ARBA00022692"/>
    </source>
</evidence>
<sequence>MVQFMLNISNVHLMGFQGLQDLKYLLFFFLLLMFCLIMVGNTLIIVLIYLSRNLHSPMYFFLTQLSLSDILLATDIIPNTLSVVLHEGATMSLGACLAQFYFFGIAECTECLLLTVMSYDRYMAICHPLHYNITINESFCMKSVVSAWIVSFFVGLMDELGFCRLQFCRANVIDHFFCEYGPIVGLSCSDTFSLKIQTLILGFLLTACPFVLIVASYVYIIFTILKIQSQSGRQKAFLTCSSHLTVVSIFYGTLISAYLFPTRGKLLILGKITSLLYTVVTPLLNPLIYSLRNRDFMEAFKHFKKSID</sequence>
<dbReference type="PROSITE" id="PS50262">
    <property type="entry name" value="G_PROTEIN_RECEP_F1_2"/>
    <property type="match status" value="1"/>
</dbReference>
<comment type="subcellular location">
    <subcellularLocation>
        <location evidence="1 14">Cell membrane</location>
        <topology evidence="1 14">Multi-pass membrane protein</topology>
    </subcellularLocation>
</comment>
<dbReference type="Pfam" id="PF13853">
    <property type="entry name" value="7tm_4"/>
    <property type="match status" value="1"/>
</dbReference>
<dbReference type="InterPro" id="IPR050939">
    <property type="entry name" value="Olfactory_GPCR1"/>
</dbReference>
<dbReference type="InterPro" id="IPR000725">
    <property type="entry name" value="Olfact_rcpt"/>
</dbReference>
<feature type="domain" description="G-protein coupled receptors family 1 profile" evidence="15">
    <location>
        <begin position="40"/>
        <end position="289"/>
    </location>
</feature>
<keyword evidence="6 14" id="KW-1133">Transmembrane helix</keyword>
<keyword evidence="5 14" id="KW-0552">Olfaction</keyword>
<evidence type="ECO:0000313" key="17">
    <source>
        <dbReference type="Proteomes" id="UP000824782"/>
    </source>
</evidence>
<keyword evidence="9" id="KW-1015">Disulfide bond</keyword>
<feature type="transmembrane region" description="Helical" evidence="14">
    <location>
        <begin position="199"/>
        <end position="225"/>
    </location>
</feature>
<evidence type="ECO:0000313" key="16">
    <source>
        <dbReference type="EMBL" id="KAG8547251.1"/>
    </source>
</evidence>
<dbReference type="PANTHER" id="PTHR24242:SF253">
    <property type="entry name" value="OLFACTORY RECEPTOR-RELATED"/>
    <property type="match status" value="1"/>
</dbReference>
<evidence type="ECO:0000256" key="13">
    <source>
        <dbReference type="RuleBase" id="RU000688"/>
    </source>
</evidence>
<feature type="transmembrane region" description="Helical" evidence="14">
    <location>
        <begin position="266"/>
        <end position="288"/>
    </location>
</feature>
<dbReference type="AlphaFoldDB" id="A0AAV6ZL02"/>
<keyword evidence="8 14" id="KW-0472">Membrane</keyword>
<organism evidence="16 17">
    <name type="scientific">Engystomops pustulosus</name>
    <name type="common">Tungara frog</name>
    <name type="synonym">Physalaemus pustulosus</name>
    <dbReference type="NCBI Taxonomy" id="76066"/>
    <lineage>
        <taxon>Eukaryota</taxon>
        <taxon>Metazoa</taxon>
        <taxon>Chordata</taxon>
        <taxon>Craniata</taxon>
        <taxon>Vertebrata</taxon>
        <taxon>Euteleostomi</taxon>
        <taxon>Amphibia</taxon>
        <taxon>Batrachia</taxon>
        <taxon>Anura</taxon>
        <taxon>Neobatrachia</taxon>
        <taxon>Hyloidea</taxon>
        <taxon>Leptodactylidae</taxon>
        <taxon>Leiuperinae</taxon>
        <taxon>Engystomops</taxon>
    </lineage>
</organism>
<comment type="caution">
    <text evidence="16">The sequence shown here is derived from an EMBL/GenBank/DDBJ whole genome shotgun (WGS) entry which is preliminary data.</text>
</comment>
<evidence type="ECO:0000256" key="6">
    <source>
        <dbReference type="ARBA" id="ARBA00022989"/>
    </source>
</evidence>
<dbReference type="GO" id="GO:0005886">
    <property type="term" value="C:plasma membrane"/>
    <property type="evidence" value="ECO:0007669"/>
    <property type="project" value="UniProtKB-SubCell"/>
</dbReference>
<dbReference type="PROSITE" id="PS00237">
    <property type="entry name" value="G_PROTEIN_RECEP_F1_1"/>
    <property type="match status" value="1"/>
</dbReference>
<keyword evidence="3 14" id="KW-0716">Sensory transduction</keyword>
<evidence type="ECO:0000256" key="2">
    <source>
        <dbReference type="ARBA" id="ARBA00022475"/>
    </source>
</evidence>
<keyword evidence="4 13" id="KW-0812">Transmembrane</keyword>
<keyword evidence="10 13" id="KW-0675">Receptor</keyword>
<dbReference type="SUPFAM" id="SSF81321">
    <property type="entry name" value="Family A G protein-coupled receptor-like"/>
    <property type="match status" value="1"/>
</dbReference>
<dbReference type="InterPro" id="IPR017452">
    <property type="entry name" value="GPCR_Rhodpsn_7TM"/>
</dbReference>
<evidence type="ECO:0000256" key="1">
    <source>
        <dbReference type="ARBA" id="ARBA00004651"/>
    </source>
</evidence>
<name>A0AAV6ZL02_ENGPU</name>
<feature type="transmembrane region" description="Helical" evidence="14">
    <location>
        <begin position="24"/>
        <end position="50"/>
    </location>
</feature>
<dbReference type="Gene3D" id="1.20.1070.10">
    <property type="entry name" value="Rhodopsin 7-helix transmembrane proteins"/>
    <property type="match status" value="1"/>
</dbReference>
<gene>
    <name evidence="16" type="ORF">GDO81_028768</name>
</gene>
<keyword evidence="11" id="KW-0325">Glycoprotein</keyword>
<keyword evidence="12 13" id="KW-0807">Transducer</keyword>
<protein>
    <recommendedName>
        <fullName evidence="14">Olfactory receptor</fullName>
    </recommendedName>
</protein>
<reference evidence="16" key="1">
    <citation type="thesis" date="2020" institute="ProQuest LLC" country="789 East Eisenhower Parkway, Ann Arbor, MI, USA">
        <title>Comparative Genomics and Chromosome Evolution.</title>
        <authorList>
            <person name="Mudd A.B."/>
        </authorList>
    </citation>
    <scope>NUCLEOTIDE SEQUENCE</scope>
    <source>
        <strain evidence="16">237g6f4</strain>
        <tissue evidence="16">Blood</tissue>
    </source>
</reference>
<evidence type="ECO:0000256" key="11">
    <source>
        <dbReference type="ARBA" id="ARBA00023180"/>
    </source>
</evidence>
<evidence type="ECO:0000256" key="9">
    <source>
        <dbReference type="ARBA" id="ARBA00023157"/>
    </source>
</evidence>
<evidence type="ECO:0000256" key="14">
    <source>
        <dbReference type="RuleBase" id="RU363047"/>
    </source>
</evidence>
<dbReference type="GO" id="GO:0004930">
    <property type="term" value="F:G protein-coupled receptor activity"/>
    <property type="evidence" value="ECO:0007669"/>
    <property type="project" value="UniProtKB-KW"/>
</dbReference>
<comment type="caution">
    <text evidence="14">Lacks conserved residue(s) required for the propagation of feature annotation.</text>
</comment>
<dbReference type="FunFam" id="1.20.1070.10:FF:000010">
    <property type="entry name" value="Olfactory receptor"/>
    <property type="match status" value="1"/>
</dbReference>
<accession>A0AAV6ZL02</accession>
<dbReference type="GO" id="GO:0004984">
    <property type="term" value="F:olfactory receptor activity"/>
    <property type="evidence" value="ECO:0007669"/>
    <property type="project" value="InterPro"/>
</dbReference>
<keyword evidence="17" id="KW-1185">Reference proteome</keyword>
<feature type="transmembrane region" description="Helical" evidence="14">
    <location>
        <begin position="237"/>
        <end position="260"/>
    </location>
</feature>
<dbReference type="EMBL" id="WNYA01000786">
    <property type="protein sequence ID" value="KAG8547251.1"/>
    <property type="molecule type" value="Genomic_DNA"/>
</dbReference>
<keyword evidence="2 14" id="KW-1003">Cell membrane</keyword>
<proteinExistence type="inferred from homology"/>
<dbReference type="PRINTS" id="PR00237">
    <property type="entry name" value="GPCRRHODOPSN"/>
</dbReference>
<evidence type="ECO:0000256" key="12">
    <source>
        <dbReference type="ARBA" id="ARBA00023224"/>
    </source>
</evidence>
<dbReference type="Proteomes" id="UP000824782">
    <property type="component" value="Unassembled WGS sequence"/>
</dbReference>
<keyword evidence="7 13" id="KW-0297">G-protein coupled receptor</keyword>
<dbReference type="PANTHER" id="PTHR24242">
    <property type="entry name" value="G-PROTEIN COUPLED RECEPTOR"/>
    <property type="match status" value="1"/>
</dbReference>
<evidence type="ECO:0000256" key="3">
    <source>
        <dbReference type="ARBA" id="ARBA00022606"/>
    </source>
</evidence>
<evidence type="ECO:0000256" key="5">
    <source>
        <dbReference type="ARBA" id="ARBA00022725"/>
    </source>
</evidence>
<evidence type="ECO:0000256" key="8">
    <source>
        <dbReference type="ARBA" id="ARBA00023136"/>
    </source>
</evidence>
<dbReference type="InterPro" id="IPR000276">
    <property type="entry name" value="GPCR_Rhodpsn"/>
</dbReference>
<comment type="similarity">
    <text evidence="13">Belongs to the G-protein coupled receptor 1 family.</text>
</comment>
<dbReference type="PRINTS" id="PR00245">
    <property type="entry name" value="OLFACTORYR"/>
</dbReference>
<evidence type="ECO:0000259" key="15">
    <source>
        <dbReference type="PROSITE" id="PS50262"/>
    </source>
</evidence>
<evidence type="ECO:0000256" key="7">
    <source>
        <dbReference type="ARBA" id="ARBA00023040"/>
    </source>
</evidence>
<evidence type="ECO:0000256" key="10">
    <source>
        <dbReference type="ARBA" id="ARBA00023170"/>
    </source>
</evidence>